<dbReference type="Proteomes" id="UP000251853">
    <property type="component" value="Unassembled WGS sequence"/>
</dbReference>
<accession>A0A2X2USA8</accession>
<evidence type="ECO:0000313" key="1">
    <source>
        <dbReference type="EMBL" id="SQB14735.1"/>
    </source>
</evidence>
<evidence type="ECO:0000313" key="2">
    <source>
        <dbReference type="Proteomes" id="UP000251853"/>
    </source>
</evidence>
<keyword evidence="2" id="KW-1185">Reference proteome</keyword>
<dbReference type="RefSeq" id="WP_146774963.1">
    <property type="nucleotide sequence ID" value="NZ_JAIWZC010000001.1"/>
</dbReference>
<sequence>MRRISKAFLEQERDEAGLVISRSFLYPDKFTEQQIRLMTFYFARLEQILSYIDEKTDSIPPLI</sequence>
<organism evidence="1 2">
    <name type="scientific">Enterocloster clostridioformis</name>
    <dbReference type="NCBI Taxonomy" id="1531"/>
    <lineage>
        <taxon>Bacteria</taxon>
        <taxon>Bacillati</taxon>
        <taxon>Bacillota</taxon>
        <taxon>Clostridia</taxon>
        <taxon>Lachnospirales</taxon>
        <taxon>Lachnospiraceae</taxon>
        <taxon>Enterocloster</taxon>
    </lineage>
</organism>
<protein>
    <submittedName>
        <fullName evidence="1">Uncharacterized protein</fullName>
    </submittedName>
</protein>
<name>A0A2X2USA8_9FIRM</name>
<gene>
    <name evidence="1" type="ORF">NCTC11224_03789</name>
</gene>
<dbReference type="EMBL" id="UAVW01000016">
    <property type="protein sequence ID" value="SQB14735.1"/>
    <property type="molecule type" value="Genomic_DNA"/>
</dbReference>
<dbReference type="AlphaFoldDB" id="A0A2X2USA8"/>
<reference evidence="1 2" key="1">
    <citation type="submission" date="2018-06" db="EMBL/GenBank/DDBJ databases">
        <authorList>
            <consortium name="Pathogen Informatics"/>
            <person name="Doyle S."/>
        </authorList>
    </citation>
    <scope>NUCLEOTIDE SEQUENCE [LARGE SCALE GENOMIC DNA]</scope>
    <source>
        <strain evidence="1 2">NCTC11224</strain>
    </source>
</reference>
<proteinExistence type="predicted"/>